<keyword evidence="1" id="KW-0597">Phosphoprotein</keyword>
<gene>
    <name evidence="3" type="primary">arlR_2</name>
    <name evidence="3" type="ORF">GALL_484150</name>
</gene>
<dbReference type="InterPro" id="IPR011006">
    <property type="entry name" value="CheY-like_superfamily"/>
</dbReference>
<feature type="domain" description="Response regulatory" evidence="2">
    <location>
        <begin position="6"/>
        <end position="123"/>
    </location>
</feature>
<dbReference type="SMART" id="SM00448">
    <property type="entry name" value="REC"/>
    <property type="match status" value="1"/>
</dbReference>
<dbReference type="InterPro" id="IPR050595">
    <property type="entry name" value="Bact_response_regulator"/>
</dbReference>
<dbReference type="Pfam" id="PF00072">
    <property type="entry name" value="Response_reg"/>
    <property type="match status" value="1"/>
</dbReference>
<reference evidence="3" key="1">
    <citation type="submission" date="2016-10" db="EMBL/GenBank/DDBJ databases">
        <title>Sequence of Gallionella enrichment culture.</title>
        <authorList>
            <person name="Poehlein A."/>
            <person name="Muehling M."/>
            <person name="Daniel R."/>
        </authorList>
    </citation>
    <scope>NUCLEOTIDE SEQUENCE</scope>
</reference>
<comment type="caution">
    <text evidence="3">The sequence shown here is derived from an EMBL/GenBank/DDBJ whole genome shotgun (WGS) entry which is preliminary data.</text>
</comment>
<accession>A0A1J5PEB2</accession>
<dbReference type="GO" id="GO:0000160">
    <property type="term" value="P:phosphorelay signal transduction system"/>
    <property type="evidence" value="ECO:0007669"/>
    <property type="project" value="InterPro"/>
</dbReference>
<evidence type="ECO:0000256" key="1">
    <source>
        <dbReference type="ARBA" id="ARBA00022553"/>
    </source>
</evidence>
<dbReference type="InterPro" id="IPR001789">
    <property type="entry name" value="Sig_transdc_resp-reg_receiver"/>
</dbReference>
<dbReference type="PANTHER" id="PTHR44591">
    <property type="entry name" value="STRESS RESPONSE REGULATOR PROTEIN 1"/>
    <property type="match status" value="1"/>
</dbReference>
<dbReference type="PROSITE" id="PS50110">
    <property type="entry name" value="RESPONSE_REGULATORY"/>
    <property type="match status" value="1"/>
</dbReference>
<organism evidence="3">
    <name type="scientific">mine drainage metagenome</name>
    <dbReference type="NCBI Taxonomy" id="410659"/>
    <lineage>
        <taxon>unclassified sequences</taxon>
        <taxon>metagenomes</taxon>
        <taxon>ecological metagenomes</taxon>
    </lineage>
</organism>
<dbReference type="SUPFAM" id="SSF52172">
    <property type="entry name" value="CheY-like"/>
    <property type="match status" value="1"/>
</dbReference>
<dbReference type="Gene3D" id="3.40.50.2300">
    <property type="match status" value="1"/>
</dbReference>
<dbReference type="PANTHER" id="PTHR44591:SF3">
    <property type="entry name" value="RESPONSE REGULATORY DOMAIN-CONTAINING PROTEIN"/>
    <property type="match status" value="1"/>
</dbReference>
<dbReference type="EMBL" id="MLJW01004430">
    <property type="protein sequence ID" value="OIQ69977.1"/>
    <property type="molecule type" value="Genomic_DNA"/>
</dbReference>
<evidence type="ECO:0000313" key="3">
    <source>
        <dbReference type="EMBL" id="OIQ69977.1"/>
    </source>
</evidence>
<dbReference type="AlphaFoldDB" id="A0A1J5PEB2"/>
<name>A0A1J5PEB2_9ZZZZ</name>
<sequence length="130" mass="14520">MENLPKILHVEDDADIREIALIALETVGGLTVEQCASGKDALLRVSAFQPDLFLLDVMMPCMTGEETLLAFRAMPQFSSTPVIFMTAKAQHSEVEKLKQHGALDVITKPFDPMELANQILAIWRTRPQNR</sequence>
<protein>
    <submittedName>
        <fullName evidence="3">Response regulator ArlR</fullName>
    </submittedName>
</protein>
<evidence type="ECO:0000259" key="2">
    <source>
        <dbReference type="PROSITE" id="PS50110"/>
    </source>
</evidence>
<proteinExistence type="predicted"/>